<evidence type="ECO:0000313" key="2">
    <source>
        <dbReference type="Proteomes" id="UP001595665"/>
    </source>
</evidence>
<evidence type="ECO:0008006" key="3">
    <source>
        <dbReference type="Google" id="ProtNLM"/>
    </source>
</evidence>
<reference evidence="2" key="1">
    <citation type="journal article" date="2019" name="Int. J. Syst. Evol. Microbiol.">
        <title>The Global Catalogue of Microorganisms (GCM) 10K type strain sequencing project: providing services to taxonomists for standard genome sequencing and annotation.</title>
        <authorList>
            <consortium name="The Broad Institute Genomics Platform"/>
            <consortium name="The Broad Institute Genome Sequencing Center for Infectious Disease"/>
            <person name="Wu L."/>
            <person name="Ma J."/>
        </authorList>
    </citation>
    <scope>NUCLEOTIDE SEQUENCE [LARGE SCALE GENOMIC DNA]</scope>
    <source>
        <strain evidence="2">CCM 7480</strain>
    </source>
</reference>
<keyword evidence="2" id="KW-1185">Reference proteome</keyword>
<dbReference type="Proteomes" id="UP001595665">
    <property type="component" value="Unassembled WGS sequence"/>
</dbReference>
<evidence type="ECO:0000313" key="1">
    <source>
        <dbReference type="EMBL" id="MFC3459816.1"/>
    </source>
</evidence>
<proteinExistence type="predicted"/>
<accession>A0ABV7PN88</accession>
<sequence>MSPGDFGLSVFASWLANKLDTFLKTPVSEGATHTTVQSAAIPAEEQRSEGPEIKRTARFRTFDSARDFDTLLRTVSEPVISILIEDTPSTSYRLPSMVLESRVTGEWFVFPRMRMSFEGNGGGLRNARDTFDLIRLVGANVGAWVVPQQVLDSLDNGYLVWAEVRPTAIPLLAVISGEHSWSEIERNVQRFLAPPTPEE</sequence>
<gene>
    <name evidence="1" type="ORF">ACFOPH_16395</name>
</gene>
<dbReference type="EMBL" id="JBHRVV010000001">
    <property type="protein sequence ID" value="MFC3459816.1"/>
    <property type="molecule type" value="Genomic_DNA"/>
</dbReference>
<dbReference type="RefSeq" id="WP_379736455.1">
    <property type="nucleotide sequence ID" value="NZ_JBHRVV010000001.1"/>
</dbReference>
<name>A0ABV7PN88_9BURK</name>
<protein>
    <recommendedName>
        <fullName evidence="3">LysR substrate-binding domain-containing protein</fullName>
    </recommendedName>
</protein>
<comment type="caution">
    <text evidence="1">The sequence shown here is derived from an EMBL/GenBank/DDBJ whole genome shotgun (WGS) entry which is preliminary data.</text>
</comment>
<organism evidence="1 2">
    <name type="scientific">Massilia haematophila</name>
    <dbReference type="NCBI Taxonomy" id="457923"/>
    <lineage>
        <taxon>Bacteria</taxon>
        <taxon>Pseudomonadati</taxon>
        <taxon>Pseudomonadota</taxon>
        <taxon>Betaproteobacteria</taxon>
        <taxon>Burkholderiales</taxon>
        <taxon>Oxalobacteraceae</taxon>
        <taxon>Telluria group</taxon>
        <taxon>Massilia</taxon>
    </lineage>
</organism>